<accession>A0A8J3KXB0</accession>
<gene>
    <name evidence="2" type="ORF">Cco03nite_37340</name>
</gene>
<evidence type="ECO:0000313" key="2">
    <source>
        <dbReference type="EMBL" id="GIG07034.1"/>
    </source>
</evidence>
<dbReference type="EMBL" id="BONI01000030">
    <property type="protein sequence ID" value="GIG07034.1"/>
    <property type="molecule type" value="Genomic_DNA"/>
</dbReference>
<sequence>MESTGTAATEELAHGPTSARPTPKPFVLSYKPFAANCWVMRFVHDTKISFPMNRHLCWCRGPLTGSALFPAGHPAAAPIRGRRRWHSQIPGRQHKRANWSSS</sequence>
<evidence type="ECO:0000256" key="1">
    <source>
        <dbReference type="SAM" id="MobiDB-lite"/>
    </source>
</evidence>
<dbReference type="Proteomes" id="UP000630887">
    <property type="component" value="Unassembled WGS sequence"/>
</dbReference>
<feature type="region of interest" description="Disordered" evidence="1">
    <location>
        <begin position="79"/>
        <end position="102"/>
    </location>
</feature>
<feature type="compositionally biased region" description="Basic residues" evidence="1">
    <location>
        <begin position="80"/>
        <end position="102"/>
    </location>
</feature>
<comment type="caution">
    <text evidence="2">The sequence shown here is derived from an EMBL/GenBank/DDBJ whole genome shotgun (WGS) entry which is preliminary data.</text>
</comment>
<dbReference type="AlphaFoldDB" id="A0A8J3KXB0"/>
<keyword evidence="3" id="KW-1185">Reference proteome</keyword>
<proteinExistence type="predicted"/>
<protein>
    <submittedName>
        <fullName evidence="2">Uncharacterized protein</fullName>
    </submittedName>
</protein>
<reference evidence="2 3" key="1">
    <citation type="submission" date="2021-01" db="EMBL/GenBank/DDBJ databases">
        <title>Whole genome shotgun sequence of Catellatospora coxensis NBRC 107359.</title>
        <authorList>
            <person name="Komaki H."/>
            <person name="Tamura T."/>
        </authorList>
    </citation>
    <scope>NUCLEOTIDE SEQUENCE [LARGE SCALE GENOMIC DNA]</scope>
    <source>
        <strain evidence="2 3">NBRC 107359</strain>
    </source>
</reference>
<organism evidence="2 3">
    <name type="scientific">Catellatospora coxensis</name>
    <dbReference type="NCBI Taxonomy" id="310354"/>
    <lineage>
        <taxon>Bacteria</taxon>
        <taxon>Bacillati</taxon>
        <taxon>Actinomycetota</taxon>
        <taxon>Actinomycetes</taxon>
        <taxon>Micromonosporales</taxon>
        <taxon>Micromonosporaceae</taxon>
        <taxon>Catellatospora</taxon>
    </lineage>
</organism>
<name>A0A8J3KXB0_9ACTN</name>
<feature type="region of interest" description="Disordered" evidence="1">
    <location>
        <begin position="1"/>
        <end position="24"/>
    </location>
</feature>
<evidence type="ECO:0000313" key="3">
    <source>
        <dbReference type="Proteomes" id="UP000630887"/>
    </source>
</evidence>